<feature type="chain" id="PRO_5018682727" description="Neurotransmitter-gated ion-channel ligand-binding domain-containing protein" evidence="1">
    <location>
        <begin position="26"/>
        <end position="120"/>
    </location>
</feature>
<dbReference type="AlphaFoldDB" id="A0A3Q4H0S7"/>
<dbReference type="GO" id="GO:0016020">
    <property type="term" value="C:membrane"/>
    <property type="evidence" value="ECO:0007669"/>
    <property type="project" value="InterPro"/>
</dbReference>
<accession>A0A3Q4H0S7</accession>
<keyword evidence="1" id="KW-0732">Signal</keyword>
<name>A0A3Q4H0S7_NEOBR</name>
<reference evidence="2" key="1">
    <citation type="submission" date="2025-08" db="UniProtKB">
        <authorList>
            <consortium name="Ensembl"/>
        </authorList>
    </citation>
    <scope>IDENTIFICATION</scope>
</reference>
<dbReference type="Ensembl" id="ENSNBRT00000016407.1">
    <property type="protein sequence ID" value="ENSNBRP00000015975.1"/>
    <property type="gene ID" value="ENSNBRG00000012355.1"/>
</dbReference>
<dbReference type="STRING" id="32507.ENSNBRP00000015975"/>
<organism evidence="2 3">
    <name type="scientific">Neolamprologus brichardi</name>
    <name type="common">Fairy cichlid</name>
    <name type="synonym">Lamprologus brichardi</name>
    <dbReference type="NCBI Taxonomy" id="32507"/>
    <lineage>
        <taxon>Eukaryota</taxon>
        <taxon>Metazoa</taxon>
        <taxon>Chordata</taxon>
        <taxon>Craniata</taxon>
        <taxon>Vertebrata</taxon>
        <taxon>Euteleostomi</taxon>
        <taxon>Actinopterygii</taxon>
        <taxon>Neopterygii</taxon>
        <taxon>Teleostei</taxon>
        <taxon>Neoteleostei</taxon>
        <taxon>Acanthomorphata</taxon>
        <taxon>Ovalentaria</taxon>
        <taxon>Cichlomorphae</taxon>
        <taxon>Cichliformes</taxon>
        <taxon>Cichlidae</taxon>
        <taxon>African cichlids</taxon>
        <taxon>Pseudocrenilabrinae</taxon>
        <taxon>Lamprologini</taxon>
        <taxon>Neolamprologus</taxon>
    </lineage>
</organism>
<proteinExistence type="predicted"/>
<dbReference type="GeneTree" id="ENSGT00940000154713"/>
<evidence type="ECO:0000313" key="2">
    <source>
        <dbReference type="Ensembl" id="ENSNBRP00000015975.1"/>
    </source>
</evidence>
<sequence length="120" mass="13082">MWGSQGTGLLDALSVPLVVAVMCCAQSVNEPGNMSFVKETVDKLLKGYDIRLRPDFGGPPVAVGMSIDVASIDMVSEVNMVSIAHKSSFRSEPFVAVVISSSGWRNWKPLEKKQSQWHLC</sequence>
<evidence type="ECO:0000313" key="3">
    <source>
        <dbReference type="Proteomes" id="UP000261580"/>
    </source>
</evidence>
<dbReference type="Proteomes" id="UP000261580">
    <property type="component" value="Unassembled WGS sequence"/>
</dbReference>
<keyword evidence="3" id="KW-1185">Reference proteome</keyword>
<dbReference type="Gene3D" id="2.70.170.10">
    <property type="entry name" value="Neurotransmitter-gated ion-channel ligand-binding domain"/>
    <property type="match status" value="1"/>
</dbReference>
<protein>
    <recommendedName>
        <fullName evidence="4">Neurotransmitter-gated ion-channel ligand-binding domain-containing protein</fullName>
    </recommendedName>
</protein>
<dbReference type="SUPFAM" id="SSF63712">
    <property type="entry name" value="Nicotinic receptor ligand binding domain-like"/>
    <property type="match status" value="1"/>
</dbReference>
<feature type="signal peptide" evidence="1">
    <location>
        <begin position="1"/>
        <end position="25"/>
    </location>
</feature>
<dbReference type="Bgee" id="ENSNBRG00000012355">
    <property type="expression patterns" value="Expressed in camera-type eye and 1 other cell type or tissue"/>
</dbReference>
<dbReference type="InterPro" id="IPR036734">
    <property type="entry name" value="Neur_chan_lig-bd_sf"/>
</dbReference>
<evidence type="ECO:0000256" key="1">
    <source>
        <dbReference type="SAM" id="SignalP"/>
    </source>
</evidence>
<reference evidence="2" key="2">
    <citation type="submission" date="2025-09" db="UniProtKB">
        <authorList>
            <consortium name="Ensembl"/>
        </authorList>
    </citation>
    <scope>IDENTIFICATION</scope>
</reference>
<evidence type="ECO:0008006" key="4">
    <source>
        <dbReference type="Google" id="ProtNLM"/>
    </source>
</evidence>
<dbReference type="GO" id="GO:0005230">
    <property type="term" value="F:extracellular ligand-gated monoatomic ion channel activity"/>
    <property type="evidence" value="ECO:0007669"/>
    <property type="project" value="InterPro"/>
</dbReference>